<evidence type="ECO:0008006" key="3">
    <source>
        <dbReference type="Google" id="ProtNLM"/>
    </source>
</evidence>
<protein>
    <recommendedName>
        <fullName evidence="3">HTH HARE-type domain-containing protein</fullName>
    </recommendedName>
</protein>
<keyword evidence="2" id="KW-1185">Reference proteome</keyword>
<reference evidence="1 2" key="1">
    <citation type="submission" date="2024-01" db="EMBL/GenBank/DDBJ databases">
        <title>Seven novel Bacillus-like species.</title>
        <authorList>
            <person name="Liu G."/>
        </authorList>
    </citation>
    <scope>NUCLEOTIDE SEQUENCE [LARGE SCALE GENOMIC DNA]</scope>
    <source>
        <strain evidence="1 2">FJAT-51614</strain>
    </source>
</reference>
<dbReference type="Proteomes" id="UP001364890">
    <property type="component" value="Unassembled WGS sequence"/>
</dbReference>
<comment type="caution">
    <text evidence="1">The sequence shown here is derived from an EMBL/GenBank/DDBJ whole genome shotgun (WGS) entry which is preliminary data.</text>
</comment>
<organism evidence="1 2">
    <name type="scientific">Psychrobacillus mangrovi</name>
    <dbReference type="NCBI Taxonomy" id="3117745"/>
    <lineage>
        <taxon>Bacteria</taxon>
        <taxon>Bacillati</taxon>
        <taxon>Bacillota</taxon>
        <taxon>Bacilli</taxon>
        <taxon>Bacillales</taxon>
        <taxon>Bacillaceae</taxon>
        <taxon>Psychrobacillus</taxon>
    </lineage>
</organism>
<dbReference type="EMBL" id="JBAWSY010000002">
    <property type="protein sequence ID" value="MEI4769090.1"/>
    <property type="molecule type" value="Genomic_DNA"/>
</dbReference>
<sequence length="146" mass="17197">MKNNKVSMMDAILIEILRSNGVSNNEILQQLERKDIQSWETDYPNNNFHSLFSLFEEDKNKFESILQEGYTVKFVTRNGLKNLLKLKYQKIDERDFELLENGIKHLEIDEQQLSSLKQLLSINWVIQEDTNKTYPKFVDIIPASTI</sequence>
<proteinExistence type="predicted"/>
<evidence type="ECO:0000313" key="2">
    <source>
        <dbReference type="Proteomes" id="UP001364890"/>
    </source>
</evidence>
<accession>A0ABU8F4A7</accession>
<name>A0ABU8F4A7_9BACI</name>
<dbReference type="RefSeq" id="WP_336496636.1">
    <property type="nucleotide sequence ID" value="NZ_JBAWSY010000002.1"/>
</dbReference>
<gene>
    <name evidence="1" type="ORF">WAX74_05370</name>
</gene>
<evidence type="ECO:0000313" key="1">
    <source>
        <dbReference type="EMBL" id="MEI4769090.1"/>
    </source>
</evidence>